<organism evidence="1 2">
    <name type="scientific">Brachionus calyciflorus</name>
    <dbReference type="NCBI Taxonomy" id="104777"/>
    <lineage>
        <taxon>Eukaryota</taxon>
        <taxon>Metazoa</taxon>
        <taxon>Spiralia</taxon>
        <taxon>Gnathifera</taxon>
        <taxon>Rotifera</taxon>
        <taxon>Eurotatoria</taxon>
        <taxon>Monogononta</taxon>
        <taxon>Pseudotrocha</taxon>
        <taxon>Ploima</taxon>
        <taxon>Brachionidae</taxon>
        <taxon>Brachionus</taxon>
    </lineage>
</organism>
<dbReference type="EMBL" id="CAJNOC010000347">
    <property type="protein sequence ID" value="CAF0748539.1"/>
    <property type="molecule type" value="Genomic_DNA"/>
</dbReference>
<keyword evidence="2" id="KW-1185">Reference proteome</keyword>
<evidence type="ECO:0008006" key="3">
    <source>
        <dbReference type="Google" id="ProtNLM"/>
    </source>
</evidence>
<dbReference type="AlphaFoldDB" id="A0A813P5K3"/>
<proteinExistence type="predicted"/>
<comment type="caution">
    <text evidence="1">The sequence shown here is derived from an EMBL/GenBank/DDBJ whole genome shotgun (WGS) entry which is preliminary data.</text>
</comment>
<evidence type="ECO:0000313" key="2">
    <source>
        <dbReference type="Proteomes" id="UP000663879"/>
    </source>
</evidence>
<evidence type="ECO:0000313" key="1">
    <source>
        <dbReference type="EMBL" id="CAF0748539.1"/>
    </source>
</evidence>
<reference evidence="1" key="1">
    <citation type="submission" date="2021-02" db="EMBL/GenBank/DDBJ databases">
        <authorList>
            <person name="Nowell W R."/>
        </authorList>
    </citation>
    <scope>NUCLEOTIDE SEQUENCE</scope>
    <source>
        <strain evidence="1">Ploen Becks lab</strain>
    </source>
</reference>
<accession>A0A813P5K3</accession>
<dbReference type="Proteomes" id="UP000663879">
    <property type="component" value="Unassembled WGS sequence"/>
</dbReference>
<sequence length="143" mass="16795">MQDAQSACLTAAKQAFPNGKVLMCWFHIKQCVKKIDVKKCKPYKEMLDNHLNKMRYSAKFEQFEAVKAEALVRKSFYQDLDDLRFYFIKQWLEGGKYIEFAICKHIVAFCKLTNQPYEESGKEFIYAKKKCRPTAKAKNELAE</sequence>
<name>A0A813P5K3_9BILA</name>
<protein>
    <recommendedName>
        <fullName evidence="3">MULE transposase domain-containing protein</fullName>
    </recommendedName>
</protein>
<gene>
    <name evidence="1" type="ORF">OXX778_LOCUS3785</name>
</gene>